<feature type="compositionally biased region" description="Basic residues" evidence="1">
    <location>
        <begin position="322"/>
        <end position="341"/>
    </location>
</feature>
<dbReference type="EMBL" id="CAJNDS010002269">
    <property type="protein sequence ID" value="CAE7403589.1"/>
    <property type="molecule type" value="Genomic_DNA"/>
</dbReference>
<feature type="region of interest" description="Disordered" evidence="1">
    <location>
        <begin position="852"/>
        <end position="871"/>
    </location>
</feature>
<feature type="compositionally biased region" description="Basic and acidic residues" evidence="1">
    <location>
        <begin position="1541"/>
        <end position="1553"/>
    </location>
</feature>
<dbReference type="OrthoDB" id="412902at2759"/>
<sequence length="2182" mass="240903">MASPGGSPTSAPGAQGSAEMIFGQILQQVQTGMAQMSQESNRRFELLEAALKEQVNTQRATAEAQVRAFDAMAKKSSVVDIKGVGKPDILKGSHEDARKVWKAWSYKFESWFSSQFPTKGQECLDWARNKGDETIQESTLTEYVNKVPEAVDVDRQLHVALISLTSEMPYTPRFTLEQLRASIDKWEADLAEYVQRGNKDLEDAQKVTILLSMVPETLEDHLEMNIARLDTYAKARAEVISYTEQKAAKVDDGGATPMELDAFKGKGKGGKGGGAKGQGNPDKDIVCRLCQRKGHRKSNCWYAKENGGTGKPPAPKDPKGGKPSKGKGGKGKGNKPGKGKAHSLEGEGADGQEWPEEEGGEEPTGDGDLGYLCVLGPSADSAPDPPAPTRGQICRAAFGPSSWAWSQPWSETLAQCAVGKDKDGKTTYWCPCPGCKGQKKRYNEDGLNAHLWSKLGTPGHPDKDQWTAWDREARQRYYVRAPLREVRGPDAHCGPDPTWIYLPEEPDYSKHVPESLYSEGEESESESAEDEVVEETTQETSEEAWGDWGRKEKKDRFKGTPARVEPEGDLPGHRYGSGSGTSGSVSRSQSPAAEGETSRRRRRSLKALRPSEEEEPPLPKKTKKSRGTSPPEEEDRPLPKQARSLYVPPHRRELRAKSKAAPEASASTVDTRTTRPAEPQGPPPKKGRGRSPLPRRRSASVPEPKTPPQEPQEEPQPSVEKYVPPHKRAKKGEKAKGSVPESRTANPEPEEPERATASGKYVPPHRREQQGGSAPSSARAPAAYGVTKASRSVLLGEMLNARVARRDALTKSLDDLAEDDPSREAIQTELKELEIERDKAEMGGRLAYLKEKSRRRASKHRLGTQEKRTRESLGAQLTWALRFNQPGSGKKTQVFPLAEGALKDEVAAAPLSRHARNALLQEDPHAELPEVRARTRKAEKAERVKGRVGHLAALSGGSAPSATPGWTRVDFVVDSGASATTLPRKLLGDRTKLKKPVGYRSFRLADGNVVENRSFRLADGNVVENEGTLETKAWLMGDETLEIRASVAAISQPLLSVGQVTSRGNRVLLGVKVSYLETTTGKKHRIFLKNGVYVLPVWMDTANSLFAHWAPWRARHRAPLLEATKPPCQKFQKEETRQKLCTPVISIDYGFFGAPGELPSGAVGGAKMPVLVVRDRQSKALFSHLVPSKGVEHFYPEHALARDIRFLGYPSVVLKIDQESSIRALAEAVKNSFAARPGVRVQLEHSPKGDDHGKSNGEAEAAVEITQGLCRTYKDACEKGLGERIHPKSPLLGWLVEHAGSMYTLFSHDETMKDGLTPFRRLKGRDWAVALPAWGETVDYRVRTKHKLEPRWQVGIYCGVRLGTTEKIIATEDGVVVVQSIRRKPKELRWDAELFKKVKGTPWAPQPKKAARPDEALELPAAVAIEPELPDEPATDVEAGPKPELLKRVYLRQQDLDRHGYTASCPACDLIRMGISREGVNHTEFCRSRVVGEMAKTDEGKKRLAAAKLKETPRSKLRIGDPPPEATEGASAQEAQVAKKPKAEEAKRARLDAGDSSAGSAPRPDPGVPAAMEVTASEPASSSKRPHPGGGEEGDMILDFLLSLRAGFLASFTGDPYPVCEEKFDTDLYEKFETSYWDDVSGKPLRPELVQEARKEEVSTINEMGVWEVIPRPKGEKVITTRWVDINKKDEANPKYRSRLVARELKKRYPGGISQEAHQPTWEDFYASMPPISALRVLFALATTKKAPDLEGKMRNLPKDQCLVFMDIKKAHFWADARRRLLIELPAETGVDTSKYVGLLRKSLYGTRDAPANWEATILRVMTQLGFVRGRSNSCLYYHPEKEIRVEVHGDDFTGLGAKAELEWFAAELGKHWTVEVRGYLGPPGMVGTQQSIDILNRLVSWTSRGIELEADPRHVDIILREVGCEGTKVTTALVKERIEQVEEAEPLSSEDASWYRSVSMRLAYLSQDRPDLQVLAKELAKGLKSPTTAHLMMLKRGARYLRSYPRLVHLFPYQACVPKLTLWVDADHAGCLRSRKSTTGYCIRLGGSTIKTGCKSQAVIALSSGEAEYYGLVSGSCNALGEQSTLKDWGILLPIQAWMDENTGLSIGSRHGLGRVKHIDTVFLWVQDVVASGRILLGKKGTDEMLADLLTKPLERTRIQMLLSGMNYHYTDGRHHLALNA</sequence>
<dbReference type="PANTHER" id="PTHR11439:SF463">
    <property type="entry name" value="REVERSE TRANSCRIPTASE TY1_COPIA-TYPE DOMAIN-CONTAINING PROTEIN"/>
    <property type="match status" value="1"/>
</dbReference>
<feature type="compositionally biased region" description="Acidic residues" evidence="1">
    <location>
        <begin position="347"/>
        <end position="365"/>
    </location>
</feature>
<evidence type="ECO:0000313" key="4">
    <source>
        <dbReference type="Proteomes" id="UP000604046"/>
    </source>
</evidence>
<feature type="region of interest" description="Disordered" evidence="1">
    <location>
        <begin position="300"/>
        <end position="393"/>
    </location>
</feature>
<dbReference type="Proteomes" id="UP000604046">
    <property type="component" value="Unassembled WGS sequence"/>
</dbReference>
<dbReference type="Pfam" id="PF07727">
    <property type="entry name" value="RVT_2"/>
    <property type="match status" value="1"/>
</dbReference>
<feature type="compositionally biased region" description="Basic residues" evidence="1">
    <location>
        <begin position="685"/>
        <end position="698"/>
    </location>
</feature>
<feature type="region of interest" description="Disordered" evidence="1">
    <location>
        <begin position="261"/>
        <end position="283"/>
    </location>
</feature>
<feature type="domain" description="Reverse transcriptase Ty1/copia-type" evidence="2">
    <location>
        <begin position="1666"/>
        <end position="1874"/>
    </location>
</feature>
<dbReference type="PANTHER" id="PTHR11439">
    <property type="entry name" value="GAG-POL-RELATED RETROTRANSPOSON"/>
    <property type="match status" value="1"/>
</dbReference>
<feature type="compositionally biased region" description="Basic residues" evidence="1">
    <location>
        <begin position="724"/>
        <end position="733"/>
    </location>
</feature>
<proteinExistence type="predicted"/>
<dbReference type="CDD" id="cd09272">
    <property type="entry name" value="RNase_HI_RT_Ty1"/>
    <property type="match status" value="1"/>
</dbReference>
<feature type="compositionally biased region" description="Low complexity" evidence="1">
    <location>
        <begin position="773"/>
        <end position="783"/>
    </location>
</feature>
<feature type="region of interest" description="Disordered" evidence="1">
    <location>
        <begin position="487"/>
        <end position="785"/>
    </location>
</feature>
<gene>
    <name evidence="3" type="primary">RE1</name>
    <name evidence="3" type="ORF">SNAT2548_LOCUS21962</name>
</gene>
<evidence type="ECO:0000313" key="3">
    <source>
        <dbReference type="EMBL" id="CAE7403589.1"/>
    </source>
</evidence>
<evidence type="ECO:0000259" key="2">
    <source>
        <dbReference type="Pfam" id="PF07727"/>
    </source>
</evidence>
<comment type="caution">
    <text evidence="3">The sequence shown here is derived from an EMBL/GenBank/DDBJ whole genome shotgun (WGS) entry which is preliminary data.</text>
</comment>
<accession>A0A812QU30</accession>
<name>A0A812QU30_9DINO</name>
<feature type="compositionally biased region" description="Basic residues" evidence="1">
    <location>
        <begin position="852"/>
        <end position="862"/>
    </location>
</feature>
<feature type="region of interest" description="Disordered" evidence="1">
    <location>
        <begin position="1504"/>
        <end position="1594"/>
    </location>
</feature>
<dbReference type="InterPro" id="IPR013103">
    <property type="entry name" value="RVT_2"/>
</dbReference>
<protein>
    <submittedName>
        <fullName evidence="3">RE1 protein</fullName>
    </submittedName>
</protein>
<reference evidence="3" key="1">
    <citation type="submission" date="2021-02" db="EMBL/GenBank/DDBJ databases">
        <authorList>
            <person name="Dougan E. K."/>
            <person name="Rhodes N."/>
            <person name="Thang M."/>
            <person name="Chan C."/>
        </authorList>
    </citation>
    <scope>NUCLEOTIDE SEQUENCE</scope>
</reference>
<feature type="compositionally biased region" description="Basic and acidic residues" evidence="1">
    <location>
        <begin position="548"/>
        <end position="572"/>
    </location>
</feature>
<organism evidence="3 4">
    <name type="scientific">Symbiodinium natans</name>
    <dbReference type="NCBI Taxonomy" id="878477"/>
    <lineage>
        <taxon>Eukaryota</taxon>
        <taxon>Sar</taxon>
        <taxon>Alveolata</taxon>
        <taxon>Dinophyceae</taxon>
        <taxon>Suessiales</taxon>
        <taxon>Symbiodiniaceae</taxon>
        <taxon>Symbiodinium</taxon>
    </lineage>
</organism>
<feature type="compositionally biased region" description="Acidic residues" evidence="1">
    <location>
        <begin position="519"/>
        <end position="545"/>
    </location>
</feature>
<evidence type="ECO:0000256" key="1">
    <source>
        <dbReference type="SAM" id="MobiDB-lite"/>
    </source>
</evidence>
<keyword evidence="4" id="KW-1185">Reference proteome</keyword>
<feature type="compositionally biased region" description="Basic and acidic residues" evidence="1">
    <location>
        <begin position="1504"/>
        <end position="1514"/>
    </location>
</feature>